<dbReference type="OrthoDB" id="3903267at2759"/>
<feature type="compositionally biased region" description="Basic residues" evidence="1">
    <location>
        <begin position="202"/>
        <end position="211"/>
    </location>
</feature>
<organism evidence="2 3">
    <name type="scientific">Pseudocercospora eumusae</name>
    <dbReference type="NCBI Taxonomy" id="321146"/>
    <lineage>
        <taxon>Eukaryota</taxon>
        <taxon>Fungi</taxon>
        <taxon>Dikarya</taxon>
        <taxon>Ascomycota</taxon>
        <taxon>Pezizomycotina</taxon>
        <taxon>Dothideomycetes</taxon>
        <taxon>Dothideomycetidae</taxon>
        <taxon>Mycosphaerellales</taxon>
        <taxon>Mycosphaerellaceae</taxon>
        <taxon>Pseudocercospora</taxon>
    </lineage>
</organism>
<dbReference type="EMBL" id="LFZN01000030">
    <property type="protein sequence ID" value="KXT03422.1"/>
    <property type="molecule type" value="Genomic_DNA"/>
</dbReference>
<dbReference type="EMBL" id="LFZN01000030">
    <property type="protein sequence ID" value="KXT03421.1"/>
    <property type="molecule type" value="Genomic_DNA"/>
</dbReference>
<dbReference type="STRING" id="321146.A0A139HLN3"/>
<name>A0A139HLN3_9PEZI</name>
<dbReference type="AlphaFoldDB" id="A0A139HLN3"/>
<accession>A0A139HLN3</accession>
<feature type="compositionally biased region" description="Polar residues" evidence="1">
    <location>
        <begin position="1"/>
        <end position="10"/>
    </location>
</feature>
<comment type="caution">
    <text evidence="2">The sequence shown here is derived from an EMBL/GenBank/DDBJ whole genome shotgun (WGS) entry which is preliminary data.</text>
</comment>
<feature type="compositionally biased region" description="Basic and acidic residues" evidence="1">
    <location>
        <begin position="180"/>
        <end position="192"/>
    </location>
</feature>
<feature type="region of interest" description="Disordered" evidence="1">
    <location>
        <begin position="1"/>
        <end position="29"/>
    </location>
</feature>
<feature type="region of interest" description="Disordered" evidence="1">
    <location>
        <begin position="330"/>
        <end position="350"/>
    </location>
</feature>
<sequence>MSDAGSNQEYQPDKEKPKRKSTKGRTLMRWSPDEDQLALLCVDYIATTEGVPLDWDKVANVISHTVSGEAIKQHMFKLRKAREEAGLPVPPAIDRKSARKARNMLNGGMPCATPARGRKRKSEIIPEEDEGGFDDATVLAKPKGTSVNKSGSLLYSKPSKRAMTIKAKNAAAAAAAANKQENEFKNEPKSDSDGIEIAVPAKKLKGKKNRRAGPTNLGPVSSAPSFLETSAVSAAPTYYAFAASDQTNGITMPQQQMGPEDAKMHTEEEQNLAQAPYGDAVWASELPTTMSYDYGMAGEPVLPSFGEMPFAHTNGLSLFTGSYESVDYSGGSEHSGTSFGGGMPEAPRLEWLGDSFTSGEEQGDFGMYGGEDLDPLFPGVL</sequence>
<protein>
    <recommendedName>
        <fullName evidence="4">Myb-like domain-containing protein</fullName>
    </recommendedName>
</protein>
<dbReference type="Proteomes" id="UP000070133">
    <property type="component" value="Unassembled WGS sequence"/>
</dbReference>
<feature type="region of interest" description="Disordered" evidence="1">
    <location>
        <begin position="179"/>
        <end position="217"/>
    </location>
</feature>
<proteinExistence type="predicted"/>
<gene>
    <name evidence="2" type="ORF">AC578_1558</name>
</gene>
<evidence type="ECO:0000313" key="3">
    <source>
        <dbReference type="Proteomes" id="UP000070133"/>
    </source>
</evidence>
<evidence type="ECO:0000256" key="1">
    <source>
        <dbReference type="SAM" id="MobiDB-lite"/>
    </source>
</evidence>
<reference evidence="2 3" key="1">
    <citation type="submission" date="2015-07" db="EMBL/GenBank/DDBJ databases">
        <title>Comparative genomics of the Sigatoka disease complex on banana suggests a link between parallel evolutionary changes in Pseudocercospora fijiensis and Pseudocercospora eumusae and increased virulence on the banana host.</title>
        <authorList>
            <person name="Chang T.-C."/>
            <person name="Salvucci A."/>
            <person name="Crous P.W."/>
            <person name="Stergiopoulos I."/>
        </authorList>
    </citation>
    <scope>NUCLEOTIDE SEQUENCE [LARGE SCALE GENOMIC DNA]</scope>
    <source>
        <strain evidence="2 3">CBS 114824</strain>
    </source>
</reference>
<evidence type="ECO:0008006" key="4">
    <source>
        <dbReference type="Google" id="ProtNLM"/>
    </source>
</evidence>
<keyword evidence="3" id="KW-1185">Reference proteome</keyword>
<evidence type="ECO:0000313" key="2">
    <source>
        <dbReference type="EMBL" id="KXT03421.1"/>
    </source>
</evidence>